<evidence type="ECO:0000256" key="1">
    <source>
        <dbReference type="SAM" id="Phobius"/>
    </source>
</evidence>
<comment type="caution">
    <text evidence="3">The sequence shown here is derived from an EMBL/GenBank/DDBJ whole genome shotgun (WGS) entry which is preliminary data.</text>
</comment>
<dbReference type="PANTHER" id="PTHR23013:SF27">
    <property type="entry name" value="G-PROTEIN COUPLED RECEPTORS FAMILY 1 PROFILE DOMAIN-CONTAINING PROTEIN"/>
    <property type="match status" value="1"/>
</dbReference>
<protein>
    <recommendedName>
        <fullName evidence="2">7TM GPCR serpentine receptor class x (Srx) domain-containing protein</fullName>
    </recommendedName>
</protein>
<dbReference type="EMBL" id="JARK01001341">
    <property type="protein sequence ID" value="EYC30598.1"/>
    <property type="molecule type" value="Genomic_DNA"/>
</dbReference>
<feature type="transmembrane region" description="Helical" evidence="1">
    <location>
        <begin position="182"/>
        <end position="204"/>
    </location>
</feature>
<sequence>MLENNNTGGDGDFTRICIGLILLVNGIIGLLINTHNAFYMFYSKDFCTSFGYLCKARSICNIANLLLFVFYTAPNTVFKLFPASSEVGRVVGLFVCPFYIAIIFVQIAVAFNRVVAVFFPLRYNRICTVRCTAMVITSAMVYGFGVILSNVITGCRFVYDYNVFEWEYQNCSHLLVHIEVTYLVLTAAAASLIVNMFVAVSLIIKDPGPACPAKNRNTRLFWQGFAQELFFVNDFLWHLVLSNLVDSPWWRFLSNCFTWELAHTCDGLMFVVFDAKMRESFWKWISLQRFPISKKTISLIT</sequence>
<dbReference type="AlphaFoldDB" id="A0A016VV39"/>
<evidence type="ECO:0000313" key="4">
    <source>
        <dbReference type="Proteomes" id="UP000024635"/>
    </source>
</evidence>
<evidence type="ECO:0000313" key="3">
    <source>
        <dbReference type="EMBL" id="EYC30598.1"/>
    </source>
</evidence>
<feature type="transmembrane region" description="Helical" evidence="1">
    <location>
        <begin position="133"/>
        <end position="159"/>
    </location>
</feature>
<dbReference type="CDD" id="cd00637">
    <property type="entry name" value="7tm_classA_rhodopsin-like"/>
    <property type="match status" value="1"/>
</dbReference>
<dbReference type="InterPro" id="IPR019430">
    <property type="entry name" value="7TM_GPCR_serpentine_rcpt_Srx"/>
</dbReference>
<feature type="transmembrane region" description="Helical" evidence="1">
    <location>
        <begin position="13"/>
        <end position="32"/>
    </location>
</feature>
<keyword evidence="1" id="KW-1133">Transmembrane helix</keyword>
<proteinExistence type="predicted"/>
<feature type="transmembrane region" description="Helical" evidence="1">
    <location>
        <begin position="52"/>
        <end position="71"/>
    </location>
</feature>
<keyword evidence="1" id="KW-0472">Membrane</keyword>
<name>A0A016VV39_9BILA</name>
<dbReference type="Proteomes" id="UP000024635">
    <property type="component" value="Unassembled WGS sequence"/>
</dbReference>
<feature type="domain" description="7TM GPCR serpentine receptor class x (Srx)" evidence="2">
    <location>
        <begin position="24"/>
        <end position="273"/>
    </location>
</feature>
<reference evidence="4" key="1">
    <citation type="journal article" date="2015" name="Nat. Genet.">
        <title>The genome and transcriptome of the zoonotic hookworm Ancylostoma ceylanicum identify infection-specific gene families.</title>
        <authorList>
            <person name="Schwarz E.M."/>
            <person name="Hu Y."/>
            <person name="Antoshechkin I."/>
            <person name="Miller M.M."/>
            <person name="Sternberg P.W."/>
            <person name="Aroian R.V."/>
        </authorList>
    </citation>
    <scope>NUCLEOTIDE SEQUENCE</scope>
    <source>
        <strain evidence="4">HY135</strain>
    </source>
</reference>
<organism evidence="3 4">
    <name type="scientific">Ancylostoma ceylanicum</name>
    <dbReference type="NCBI Taxonomy" id="53326"/>
    <lineage>
        <taxon>Eukaryota</taxon>
        <taxon>Metazoa</taxon>
        <taxon>Ecdysozoa</taxon>
        <taxon>Nematoda</taxon>
        <taxon>Chromadorea</taxon>
        <taxon>Rhabditida</taxon>
        <taxon>Rhabditina</taxon>
        <taxon>Rhabditomorpha</taxon>
        <taxon>Strongyloidea</taxon>
        <taxon>Ancylostomatidae</taxon>
        <taxon>Ancylostomatinae</taxon>
        <taxon>Ancylostoma</taxon>
    </lineage>
</organism>
<feature type="transmembrane region" description="Helical" evidence="1">
    <location>
        <begin position="91"/>
        <end position="121"/>
    </location>
</feature>
<dbReference type="PANTHER" id="PTHR23013">
    <property type="entry name" value="SERPENTINE RECEPTOR"/>
    <property type="match status" value="1"/>
</dbReference>
<accession>A0A016VV39</accession>
<dbReference type="SUPFAM" id="SSF81321">
    <property type="entry name" value="Family A G protein-coupled receptor-like"/>
    <property type="match status" value="1"/>
</dbReference>
<dbReference type="OrthoDB" id="5825164at2759"/>
<dbReference type="Pfam" id="PF10328">
    <property type="entry name" value="7TM_GPCR_Srx"/>
    <property type="match status" value="1"/>
</dbReference>
<dbReference type="Gene3D" id="1.20.1070.10">
    <property type="entry name" value="Rhodopsin 7-helix transmembrane proteins"/>
    <property type="match status" value="1"/>
</dbReference>
<keyword evidence="1" id="KW-0812">Transmembrane</keyword>
<keyword evidence="4" id="KW-1185">Reference proteome</keyword>
<evidence type="ECO:0000259" key="2">
    <source>
        <dbReference type="Pfam" id="PF10328"/>
    </source>
</evidence>
<gene>
    <name evidence="3" type="primary">Acey_s0005.g2740</name>
    <name evidence="3" type="ORF">Y032_0005g2740</name>
</gene>